<keyword evidence="3" id="KW-1185">Reference proteome</keyword>
<proteinExistence type="predicted"/>
<dbReference type="Pfam" id="PF01186">
    <property type="entry name" value="Lysyl_oxidase"/>
    <property type="match status" value="1"/>
</dbReference>
<keyword evidence="1" id="KW-0732">Signal</keyword>
<evidence type="ECO:0000256" key="1">
    <source>
        <dbReference type="SAM" id="SignalP"/>
    </source>
</evidence>
<dbReference type="InterPro" id="IPR001695">
    <property type="entry name" value="Lysyl_oxidase"/>
</dbReference>
<evidence type="ECO:0000313" key="3">
    <source>
        <dbReference type="Proteomes" id="UP001267878"/>
    </source>
</evidence>
<dbReference type="RefSeq" id="WP_310052923.1">
    <property type="nucleotide sequence ID" value="NZ_JAVDVW010000001.1"/>
</dbReference>
<comment type="caution">
    <text evidence="2">The sequence shown here is derived from an EMBL/GenBank/DDBJ whole genome shotgun (WGS) entry which is preliminary data.</text>
</comment>
<organism evidence="2 3">
    <name type="scientific">Agrilutibacter niabensis</name>
    <dbReference type="NCBI Taxonomy" id="380628"/>
    <lineage>
        <taxon>Bacteria</taxon>
        <taxon>Pseudomonadati</taxon>
        <taxon>Pseudomonadota</taxon>
        <taxon>Gammaproteobacteria</taxon>
        <taxon>Lysobacterales</taxon>
        <taxon>Lysobacteraceae</taxon>
        <taxon>Agrilutibacter</taxon>
    </lineage>
</organism>
<evidence type="ECO:0000313" key="2">
    <source>
        <dbReference type="EMBL" id="MDR7098838.1"/>
    </source>
</evidence>
<dbReference type="EMBL" id="JAVDVW010000001">
    <property type="protein sequence ID" value="MDR7098838.1"/>
    <property type="molecule type" value="Genomic_DNA"/>
</dbReference>
<name>A0ABU1VMX6_9GAMM</name>
<evidence type="ECO:0008006" key="4">
    <source>
        <dbReference type="Google" id="ProtNLM"/>
    </source>
</evidence>
<sequence length="338" mass="35274">MNSFRRRAPWLASALIGALSLAGTAAAQTALTPNLIPLGAFGMTLSTDAGGRSELRFSTTSWNSGTGPLELAAGEVVTGEGKIRVYQAVYQTSGPPILHFAGAFEYHPAHNHMHFNDYALYSLQPVNAPGGSLRTGAKTTFCIMDTTPVNLGLPGAPRGSFYSVCGRDLQGMSVGWGDTYGSQLEGQSIDFTGDADGIYQLKIEVDPKKLLIESNENDNVSCVLLSIKKPSTVTVLDSSGKCSTLVSITPASAREGSSVQVTITGYGFTPGMSVSFSGGTGAQPVASNVQLTSDTDSLDTIRATVTVPVKKGKGTKDPLWNVRVGGGGVLANGFRVTQ</sequence>
<feature type="chain" id="PRO_5045606905" description="IPT/TIG domain-containing protein" evidence="1">
    <location>
        <begin position="28"/>
        <end position="338"/>
    </location>
</feature>
<dbReference type="Proteomes" id="UP001267878">
    <property type="component" value="Unassembled WGS sequence"/>
</dbReference>
<protein>
    <recommendedName>
        <fullName evidence="4">IPT/TIG domain-containing protein</fullName>
    </recommendedName>
</protein>
<feature type="signal peptide" evidence="1">
    <location>
        <begin position="1"/>
        <end position="27"/>
    </location>
</feature>
<accession>A0ABU1VMX6</accession>
<gene>
    <name evidence="2" type="ORF">J2X04_001185</name>
</gene>
<reference evidence="2 3" key="1">
    <citation type="submission" date="2023-07" db="EMBL/GenBank/DDBJ databases">
        <title>Sorghum-associated microbial communities from plants grown in Nebraska, USA.</title>
        <authorList>
            <person name="Schachtman D."/>
        </authorList>
    </citation>
    <scope>NUCLEOTIDE SEQUENCE [LARGE SCALE GENOMIC DNA]</scope>
    <source>
        <strain evidence="2 3">BE187</strain>
    </source>
</reference>